<organism evidence="1 2">
    <name type="scientific">Albidovulum sediminis</name>
    <dbReference type="NCBI Taxonomy" id="3066345"/>
    <lineage>
        <taxon>Bacteria</taxon>
        <taxon>Pseudomonadati</taxon>
        <taxon>Pseudomonadota</taxon>
        <taxon>Alphaproteobacteria</taxon>
        <taxon>Rhodobacterales</taxon>
        <taxon>Paracoccaceae</taxon>
        <taxon>Albidovulum</taxon>
    </lineage>
</organism>
<reference evidence="2" key="1">
    <citation type="submission" date="2023-07" db="EMBL/GenBank/DDBJ databases">
        <title>Defluviimonas sediminis sp. nov., isolated from mangrove sediment.</title>
        <authorList>
            <person name="Liu L."/>
            <person name="Li J."/>
            <person name="Huang Y."/>
            <person name="Pan J."/>
            <person name="Li M."/>
        </authorList>
    </citation>
    <scope>NUCLEOTIDE SEQUENCE [LARGE SCALE GENOMIC DNA]</scope>
    <source>
        <strain evidence="2">FT324</strain>
    </source>
</reference>
<dbReference type="RefSeq" id="WP_261495719.1">
    <property type="nucleotide sequence ID" value="NZ_JAOCQF010000001.1"/>
</dbReference>
<dbReference type="Proteomes" id="UP001205601">
    <property type="component" value="Unassembled WGS sequence"/>
</dbReference>
<dbReference type="Pfam" id="PF01501">
    <property type="entry name" value="Glyco_transf_8"/>
    <property type="match status" value="1"/>
</dbReference>
<dbReference type="InterPro" id="IPR002495">
    <property type="entry name" value="Glyco_trans_8"/>
</dbReference>
<protein>
    <recommendedName>
        <fullName evidence="3">Glycosyltransferase family 8 protein</fullName>
    </recommendedName>
</protein>
<name>A0ABT2NMX7_9RHOB</name>
<sequence length="374" mass="42749">MESLESIWMHAIFFIADERLADLAGAAALQMTLHWDCDFHIFIERQEPTAQIREVGSGRITYHYEELGGFLPDGLPESSRWPRIVYLRLFAPRLLSSYRRLLYLDADILSFDADAALWEVPLPHGLGAVADLAALERGHDKKERKAWLAGIGVRSGRYANSGVLLIDPAVWNRIDFAGMLPEYFAAYPATTFPDQDFLAHVFDGRWTELSPRYNWQGGVLHWGLTRAVAPVFVHFCGMVRPWHGAQALWLDPNDSAYSEYYDRALENTGLSVQAYRKVFRLPPLRRAKYALLSWLSKKGIPSRREGARRAEWWSNHRFLRSYIEGGLAEARFAGEPRTRLDLREPHPFWDGRFVRVDGDLPPGDPVRMPPAEAT</sequence>
<evidence type="ECO:0000313" key="1">
    <source>
        <dbReference type="EMBL" id="MCT8330075.1"/>
    </source>
</evidence>
<dbReference type="EMBL" id="JAOCQF010000001">
    <property type="protein sequence ID" value="MCT8330075.1"/>
    <property type="molecule type" value="Genomic_DNA"/>
</dbReference>
<dbReference type="SUPFAM" id="SSF53448">
    <property type="entry name" value="Nucleotide-diphospho-sugar transferases"/>
    <property type="match status" value="1"/>
</dbReference>
<evidence type="ECO:0000313" key="2">
    <source>
        <dbReference type="Proteomes" id="UP001205601"/>
    </source>
</evidence>
<dbReference type="Gene3D" id="3.90.550.10">
    <property type="entry name" value="Spore Coat Polysaccharide Biosynthesis Protein SpsA, Chain A"/>
    <property type="match status" value="1"/>
</dbReference>
<gene>
    <name evidence="1" type="ORF">N5I32_11160</name>
</gene>
<accession>A0ABT2NMX7</accession>
<dbReference type="InterPro" id="IPR029044">
    <property type="entry name" value="Nucleotide-diphossugar_trans"/>
</dbReference>
<comment type="caution">
    <text evidence="1">The sequence shown here is derived from an EMBL/GenBank/DDBJ whole genome shotgun (WGS) entry which is preliminary data.</text>
</comment>
<evidence type="ECO:0008006" key="3">
    <source>
        <dbReference type="Google" id="ProtNLM"/>
    </source>
</evidence>
<proteinExistence type="predicted"/>
<keyword evidence="2" id="KW-1185">Reference proteome</keyword>